<keyword evidence="4" id="KW-1185">Reference proteome</keyword>
<reference evidence="3 4" key="1">
    <citation type="submission" date="2020-11" db="EMBL/GenBank/DDBJ databases">
        <title>Pseudonocardia abyssalis sp. nov. and Pseudonocardia oceani sp. nov., description and phylogenomic analysis of two novel actinomycetes isolated from the deep Southern Ocean.</title>
        <authorList>
            <person name="Parra J."/>
        </authorList>
    </citation>
    <scope>NUCLEOTIDE SEQUENCE [LARGE SCALE GENOMIC DNA]</scope>
    <source>
        <strain evidence="3 4">KRD-168</strain>
    </source>
</reference>
<dbReference type="SMART" id="SM00892">
    <property type="entry name" value="Endonuclease_NS"/>
    <property type="match status" value="1"/>
</dbReference>
<dbReference type="InterPro" id="IPR001604">
    <property type="entry name" value="Endo_G_ENPP1-like_dom"/>
</dbReference>
<keyword evidence="3" id="KW-0255">Endonuclease</keyword>
<organism evidence="3 4">
    <name type="scientific">Pseudonocardia abyssalis</name>
    <dbReference type="NCBI Taxonomy" id="2792008"/>
    <lineage>
        <taxon>Bacteria</taxon>
        <taxon>Bacillati</taxon>
        <taxon>Actinomycetota</taxon>
        <taxon>Actinomycetes</taxon>
        <taxon>Pseudonocardiales</taxon>
        <taxon>Pseudonocardiaceae</taxon>
        <taxon>Pseudonocardia</taxon>
    </lineage>
</organism>
<evidence type="ECO:0000259" key="2">
    <source>
        <dbReference type="SMART" id="SM00892"/>
    </source>
</evidence>
<dbReference type="InterPro" id="IPR020821">
    <property type="entry name" value="ENPP1-3/EXOG-like_nuc-like"/>
</dbReference>
<evidence type="ECO:0000313" key="3">
    <source>
        <dbReference type="EMBL" id="MBW0137238.1"/>
    </source>
</evidence>
<accession>A0ABS6UYA9</accession>
<dbReference type="EMBL" id="JADQDK010000001">
    <property type="protein sequence ID" value="MBW0137238.1"/>
    <property type="molecule type" value="Genomic_DNA"/>
</dbReference>
<dbReference type="PANTHER" id="PTHR13966">
    <property type="entry name" value="ENDONUCLEASE RELATED"/>
    <property type="match status" value="1"/>
</dbReference>
<dbReference type="SMART" id="SM00477">
    <property type="entry name" value="NUC"/>
    <property type="match status" value="1"/>
</dbReference>
<dbReference type="RefSeq" id="WP_218606179.1">
    <property type="nucleotide sequence ID" value="NZ_JADQDJ010000531.1"/>
</dbReference>
<dbReference type="Pfam" id="PF01223">
    <property type="entry name" value="Endonuclease_NS"/>
    <property type="match status" value="1"/>
</dbReference>
<evidence type="ECO:0000313" key="4">
    <source>
        <dbReference type="Proteomes" id="UP000694287"/>
    </source>
</evidence>
<gene>
    <name evidence="3" type="ORF">I4I81_23670</name>
</gene>
<dbReference type="GO" id="GO:0004519">
    <property type="term" value="F:endonuclease activity"/>
    <property type="evidence" value="ECO:0007669"/>
    <property type="project" value="UniProtKB-KW"/>
</dbReference>
<dbReference type="InterPro" id="IPR040255">
    <property type="entry name" value="Non-specific_endonuclease"/>
</dbReference>
<feature type="domain" description="DNA/RNA non-specific endonuclease/pyrophosphatase/phosphodiesterase" evidence="2">
    <location>
        <begin position="34"/>
        <end position="258"/>
    </location>
</feature>
<feature type="domain" description="ENPP1-3/EXOG-like endonuclease/phosphodiesterase" evidence="1">
    <location>
        <begin position="35"/>
        <end position="258"/>
    </location>
</feature>
<keyword evidence="3" id="KW-0378">Hydrolase</keyword>
<name>A0ABS6UYA9_9PSEU</name>
<keyword evidence="3" id="KW-0540">Nuclease</keyword>
<sequence length="285" mass="30497">MSTAEPVPGYDAEFLGASAALPIPVDTRVVRELTYVHFTVLLDPARRLAVATGVNIDGSELRELGRSDDWRPDPRVGAEEQAGADLYLDNDLDRGHLVRRSDPVWGAPAVAEQANSDTFVYPNAAPQAAQFNQSKQLWLGLEDYVLTHADTYDTRLSVFTAPVLAADDPQYRGVGIPRSFWKVAAWAAAPGQGEDLLLMATGYVLDQTPQLDDVDLSDGGAVPAAGPPPLGPYRTYQVPIGDIAALTGLDLGPLVAADRFTAPAPVGVGSRDRWVRLDALTGVQL</sequence>
<dbReference type="PANTHER" id="PTHR13966:SF5">
    <property type="entry name" value="ENDONUCLEASE G, MITOCHONDRIAL"/>
    <property type="match status" value="1"/>
</dbReference>
<dbReference type="Proteomes" id="UP000694287">
    <property type="component" value="Unassembled WGS sequence"/>
</dbReference>
<evidence type="ECO:0000259" key="1">
    <source>
        <dbReference type="SMART" id="SM00477"/>
    </source>
</evidence>
<protein>
    <submittedName>
        <fullName evidence="3">DNA/RNA non-specific endonuclease</fullName>
    </submittedName>
</protein>
<proteinExistence type="predicted"/>
<comment type="caution">
    <text evidence="3">The sequence shown here is derived from an EMBL/GenBank/DDBJ whole genome shotgun (WGS) entry which is preliminary data.</text>
</comment>